<evidence type="ECO:0000256" key="4">
    <source>
        <dbReference type="SAM" id="Phobius"/>
    </source>
</evidence>
<keyword evidence="2" id="KW-0732">Signal</keyword>
<evidence type="ECO:0000256" key="3">
    <source>
        <dbReference type="ARBA" id="ARBA00022737"/>
    </source>
</evidence>
<evidence type="ECO:0000259" key="5">
    <source>
        <dbReference type="SMART" id="SM00082"/>
    </source>
</evidence>
<sequence>LYRKGIIFLLNRKLIPHINSKMLCQSVACEESGKNLFSIPLNLFQNVTKLSLKNNKITLEDRDKEILGRYINLTELHLNENNITVLNNNSFYNLKNLTILDISNNCINTVHKAAFAGLNQLSVLNLSYNMIAQLDSDTFSSLESLTVLDLQYNFLKYFHIQSSFKPIKIVLAGNPWICSCDLLDLQIWLTASNVTLENESNTTCTFSNTVEKISIKMAAIQTADCKIEKTSLENTLPLVGKSWTFLAGVLGFVLGTTLLIFTAVKCPAWYHYVISYRHHRLEENDTEIFEQEFSADMSPSPSGSGTSNEEPIVIFEKVHACGDEEDGFIEDKYIDIYINEKR</sequence>
<keyword evidence="4" id="KW-0472">Membrane</keyword>
<dbReference type="SUPFAM" id="SSF52058">
    <property type="entry name" value="L domain-like"/>
    <property type="match status" value="1"/>
</dbReference>
<dbReference type="PANTHER" id="PTHR31450">
    <property type="entry name" value="LEUCINE-RICH REPEAT-CONTAINING PROTEIN 19 LRRC19 FAMILY MEMBER"/>
    <property type="match status" value="1"/>
</dbReference>
<dbReference type="Proteomes" id="UP000694563">
    <property type="component" value="Chromosome W"/>
</dbReference>
<dbReference type="InterPro" id="IPR032675">
    <property type="entry name" value="LRR_dom_sf"/>
</dbReference>
<keyword evidence="7" id="KW-1185">Reference proteome</keyword>
<reference evidence="6" key="1">
    <citation type="submission" date="2020-10" db="EMBL/GenBank/DDBJ databases">
        <title>Catharus ustulatus (Swainson's thrush) genome, bCatUst1, primary haplotype v2.</title>
        <authorList>
            <person name="Delmore K."/>
            <person name="Vafadar M."/>
            <person name="Formenti G."/>
            <person name="Chow W."/>
            <person name="Pelan S."/>
            <person name="Howe K."/>
            <person name="Rhie A."/>
            <person name="Mountcastle J."/>
            <person name="Haase B."/>
            <person name="Fedrigo O."/>
            <person name="Jarvis E.D."/>
        </authorList>
    </citation>
    <scope>NUCLEOTIDE SEQUENCE [LARGE SCALE GENOMIC DNA]</scope>
</reference>
<reference evidence="6" key="2">
    <citation type="submission" date="2025-08" db="UniProtKB">
        <authorList>
            <consortium name="Ensembl"/>
        </authorList>
    </citation>
    <scope>IDENTIFICATION</scope>
</reference>
<name>A0A8C3U2W8_CATUS</name>
<dbReference type="Pfam" id="PF15176">
    <property type="entry name" value="LRR19-TM"/>
    <property type="match status" value="1"/>
</dbReference>
<protein>
    <submittedName>
        <fullName evidence="6">Leucine rich repeat containing 19</fullName>
    </submittedName>
</protein>
<keyword evidence="1" id="KW-0433">Leucine-rich repeat</keyword>
<dbReference type="SMART" id="SM00082">
    <property type="entry name" value="LRRCT"/>
    <property type="match status" value="1"/>
</dbReference>
<keyword evidence="4" id="KW-1133">Transmembrane helix</keyword>
<keyword evidence="3" id="KW-0677">Repeat</keyword>
<dbReference type="Gene3D" id="3.80.10.10">
    <property type="entry name" value="Ribonuclease Inhibitor"/>
    <property type="match status" value="2"/>
</dbReference>
<evidence type="ECO:0000256" key="1">
    <source>
        <dbReference type="ARBA" id="ARBA00022614"/>
    </source>
</evidence>
<organism evidence="6 7">
    <name type="scientific">Catharus ustulatus</name>
    <name type="common">Russet-backed thrush</name>
    <name type="synonym">Hylocichla ustulatus</name>
    <dbReference type="NCBI Taxonomy" id="91951"/>
    <lineage>
        <taxon>Eukaryota</taxon>
        <taxon>Metazoa</taxon>
        <taxon>Chordata</taxon>
        <taxon>Craniata</taxon>
        <taxon>Vertebrata</taxon>
        <taxon>Euteleostomi</taxon>
        <taxon>Archelosauria</taxon>
        <taxon>Archosauria</taxon>
        <taxon>Dinosauria</taxon>
        <taxon>Saurischia</taxon>
        <taxon>Theropoda</taxon>
        <taxon>Coelurosauria</taxon>
        <taxon>Aves</taxon>
        <taxon>Neognathae</taxon>
        <taxon>Neoaves</taxon>
        <taxon>Telluraves</taxon>
        <taxon>Australaves</taxon>
        <taxon>Passeriformes</taxon>
        <taxon>Turdidae</taxon>
        <taxon>Catharus</taxon>
    </lineage>
</organism>
<dbReference type="PANTHER" id="PTHR31450:SF4">
    <property type="entry name" value="LEUCINE-RICH REPEAT-CONTAINING PROTEIN 19"/>
    <property type="match status" value="1"/>
</dbReference>
<feature type="domain" description="LRRCT" evidence="5">
    <location>
        <begin position="174"/>
        <end position="226"/>
    </location>
</feature>
<dbReference type="Pfam" id="PF13855">
    <property type="entry name" value="LRR_8"/>
    <property type="match status" value="1"/>
</dbReference>
<dbReference type="PROSITE" id="PS51450">
    <property type="entry name" value="LRR"/>
    <property type="match status" value="2"/>
</dbReference>
<dbReference type="AlphaFoldDB" id="A0A8C3U2W8"/>
<dbReference type="GO" id="GO:0005886">
    <property type="term" value="C:plasma membrane"/>
    <property type="evidence" value="ECO:0007669"/>
    <property type="project" value="TreeGrafter"/>
</dbReference>
<dbReference type="SMART" id="SM00369">
    <property type="entry name" value="LRR_TYP"/>
    <property type="match status" value="4"/>
</dbReference>
<feature type="transmembrane region" description="Helical" evidence="4">
    <location>
        <begin position="243"/>
        <end position="264"/>
    </location>
</feature>
<dbReference type="GO" id="GO:0038023">
    <property type="term" value="F:signaling receptor activity"/>
    <property type="evidence" value="ECO:0007669"/>
    <property type="project" value="TreeGrafter"/>
</dbReference>
<dbReference type="InterPro" id="IPR000483">
    <property type="entry name" value="Cys-rich_flank_reg_C"/>
</dbReference>
<keyword evidence="4" id="KW-0812">Transmembrane</keyword>
<reference evidence="6" key="3">
    <citation type="submission" date="2025-09" db="UniProtKB">
        <authorList>
            <consortium name="Ensembl"/>
        </authorList>
    </citation>
    <scope>IDENTIFICATION</scope>
</reference>
<evidence type="ECO:0000313" key="7">
    <source>
        <dbReference type="Proteomes" id="UP000694563"/>
    </source>
</evidence>
<evidence type="ECO:0000256" key="2">
    <source>
        <dbReference type="ARBA" id="ARBA00022729"/>
    </source>
</evidence>
<proteinExistence type="predicted"/>
<evidence type="ECO:0000313" key="6">
    <source>
        <dbReference type="Ensembl" id="ENSCUSP00005008474.1"/>
    </source>
</evidence>
<accession>A0A8C3U2W8</accession>
<dbReference type="InterPro" id="IPR003591">
    <property type="entry name" value="Leu-rich_rpt_typical-subtyp"/>
</dbReference>
<dbReference type="InterPro" id="IPR001611">
    <property type="entry name" value="Leu-rich_rpt"/>
</dbReference>
<dbReference type="Ensembl" id="ENSCUST00005008829.1">
    <property type="protein sequence ID" value="ENSCUSP00005008474.1"/>
    <property type="gene ID" value="ENSCUSG00005005280.1"/>
</dbReference>
<dbReference type="GO" id="GO:1901224">
    <property type="term" value="P:positive regulation of non-canonical NF-kappaB signal transduction"/>
    <property type="evidence" value="ECO:0007669"/>
    <property type="project" value="TreeGrafter"/>
</dbReference>